<gene>
    <name evidence="1" type="ORF">CABS02_02372</name>
</gene>
<protein>
    <submittedName>
        <fullName evidence="1">Uncharacterized protein</fullName>
    </submittedName>
</protein>
<dbReference type="Proteomes" id="UP001056436">
    <property type="component" value="Unassembled WGS sequence"/>
</dbReference>
<proteinExistence type="predicted"/>
<comment type="caution">
    <text evidence="1">The sequence shown here is derived from an EMBL/GenBank/DDBJ whole genome shotgun (WGS) entry which is preliminary data.</text>
</comment>
<accession>A0A9Q0B8M3</accession>
<dbReference type="OrthoDB" id="10439619at2759"/>
<dbReference type="AlphaFoldDB" id="A0A9Q0B8M3"/>
<reference evidence="1" key="1">
    <citation type="submission" date="2019-01" db="EMBL/GenBank/DDBJ databases">
        <title>Colletotrichum abscissum LGMF1257.</title>
        <authorList>
            <person name="Baroncelli R."/>
        </authorList>
    </citation>
    <scope>NUCLEOTIDE SEQUENCE</scope>
    <source>
        <strain evidence="1">Ca142</strain>
    </source>
</reference>
<name>A0A9Q0B8M3_9PEZI</name>
<evidence type="ECO:0000313" key="2">
    <source>
        <dbReference type="Proteomes" id="UP001056436"/>
    </source>
</evidence>
<dbReference type="EMBL" id="SDAQ01000008">
    <property type="protein sequence ID" value="KAI3557268.1"/>
    <property type="molecule type" value="Genomic_DNA"/>
</dbReference>
<sequence>MLGNISFSLVRQRPEVGCLWISESSTLLVGFNLHSLKSWLEEGCLVPLCILSLVVLDGGCSLDGWTDRS</sequence>
<evidence type="ECO:0000313" key="1">
    <source>
        <dbReference type="EMBL" id="KAI3557268.1"/>
    </source>
</evidence>
<keyword evidence="2" id="KW-1185">Reference proteome</keyword>
<organism evidence="1 2">
    <name type="scientific">Colletotrichum abscissum</name>
    <dbReference type="NCBI Taxonomy" id="1671311"/>
    <lineage>
        <taxon>Eukaryota</taxon>
        <taxon>Fungi</taxon>
        <taxon>Dikarya</taxon>
        <taxon>Ascomycota</taxon>
        <taxon>Pezizomycotina</taxon>
        <taxon>Sordariomycetes</taxon>
        <taxon>Hypocreomycetidae</taxon>
        <taxon>Glomerellales</taxon>
        <taxon>Glomerellaceae</taxon>
        <taxon>Colletotrichum</taxon>
        <taxon>Colletotrichum acutatum species complex</taxon>
    </lineage>
</organism>